<proteinExistence type="predicted"/>
<protein>
    <submittedName>
        <fullName evidence="2">Uncharacterized protein</fullName>
    </submittedName>
</protein>
<keyword evidence="3" id="KW-1185">Reference proteome</keyword>
<dbReference type="AlphaFoldDB" id="A0A368FTK5"/>
<evidence type="ECO:0000313" key="2">
    <source>
        <dbReference type="EMBL" id="RCN35493.1"/>
    </source>
</evidence>
<feature type="transmembrane region" description="Helical" evidence="1">
    <location>
        <begin position="29"/>
        <end position="51"/>
    </location>
</feature>
<gene>
    <name evidence="2" type="ORF">ANCCAN_18637</name>
</gene>
<organism evidence="2 3">
    <name type="scientific">Ancylostoma caninum</name>
    <name type="common">Dog hookworm</name>
    <dbReference type="NCBI Taxonomy" id="29170"/>
    <lineage>
        <taxon>Eukaryota</taxon>
        <taxon>Metazoa</taxon>
        <taxon>Ecdysozoa</taxon>
        <taxon>Nematoda</taxon>
        <taxon>Chromadorea</taxon>
        <taxon>Rhabditida</taxon>
        <taxon>Rhabditina</taxon>
        <taxon>Rhabditomorpha</taxon>
        <taxon>Strongyloidea</taxon>
        <taxon>Ancylostomatidae</taxon>
        <taxon>Ancylostomatinae</taxon>
        <taxon>Ancylostoma</taxon>
    </lineage>
</organism>
<name>A0A368FTK5_ANCCA</name>
<dbReference type="Proteomes" id="UP000252519">
    <property type="component" value="Unassembled WGS sequence"/>
</dbReference>
<reference evidence="2 3" key="1">
    <citation type="submission" date="2014-10" db="EMBL/GenBank/DDBJ databases">
        <title>Draft genome of the hookworm Ancylostoma caninum.</title>
        <authorList>
            <person name="Mitreva M."/>
        </authorList>
    </citation>
    <scope>NUCLEOTIDE SEQUENCE [LARGE SCALE GENOMIC DNA]</scope>
    <source>
        <strain evidence="2 3">Baltimore</strain>
    </source>
</reference>
<feature type="transmembrane region" description="Helical" evidence="1">
    <location>
        <begin position="72"/>
        <end position="95"/>
    </location>
</feature>
<dbReference type="EMBL" id="JOJR01000656">
    <property type="protein sequence ID" value="RCN35493.1"/>
    <property type="molecule type" value="Genomic_DNA"/>
</dbReference>
<evidence type="ECO:0000313" key="3">
    <source>
        <dbReference type="Proteomes" id="UP000252519"/>
    </source>
</evidence>
<keyword evidence="1" id="KW-1133">Transmembrane helix</keyword>
<accession>A0A368FTK5</accession>
<keyword evidence="1" id="KW-0812">Transmembrane</keyword>
<evidence type="ECO:0000256" key="1">
    <source>
        <dbReference type="SAM" id="Phobius"/>
    </source>
</evidence>
<keyword evidence="1" id="KW-0472">Membrane</keyword>
<sequence length="98" mass="10885">MLLVYSVARDGCLVLLLASILQRTNWPPLLWHLVIKLIAIPCTHLLSILLTSEHLSSTKLPTTSKLEPYSDGRLVVVVPILASPLNILLQGTLFFEQN</sequence>
<comment type="caution">
    <text evidence="2">The sequence shown here is derived from an EMBL/GenBank/DDBJ whole genome shotgun (WGS) entry which is preliminary data.</text>
</comment>